<dbReference type="PANTHER" id="PTHR36108:SF13">
    <property type="entry name" value="COLOSSIN-B-RELATED"/>
    <property type="match status" value="1"/>
</dbReference>
<dbReference type="RefSeq" id="WP_276112590.1">
    <property type="nucleotide sequence ID" value="NZ_JARJBB010000037.1"/>
</dbReference>
<evidence type="ECO:0000259" key="7">
    <source>
        <dbReference type="Pfam" id="PF17802"/>
    </source>
</evidence>
<evidence type="ECO:0000256" key="4">
    <source>
        <dbReference type="SAM" id="MobiDB-lite"/>
    </source>
</evidence>
<feature type="compositionally biased region" description="Pro residues" evidence="4">
    <location>
        <begin position="503"/>
        <end position="515"/>
    </location>
</feature>
<dbReference type="SUPFAM" id="SSF49478">
    <property type="entry name" value="Cna protein B-type domain"/>
    <property type="match status" value="1"/>
</dbReference>
<accession>A0ABT6AEG0</accession>
<dbReference type="InterPro" id="IPR008964">
    <property type="entry name" value="Invasin/intimin_cell_adhesion"/>
</dbReference>
<keyword evidence="3 6" id="KW-0732">Signal</keyword>
<sequence>MHAPLVRALSRLAATAIAAAAAGTLAWSPAYAAPADGHDKFGPGYAIPDSDGHAASSHIGAYGPPGMTVYGNYETFCADPERKGPDAAGGYSGPKTVEHWTSSVTGRPVPDAHLAYASYIVGKYGQTRDAAQAAAVDAAVYEWLAGGAYGIDGARGKQRLAYPEVDPSARTTALGYLVEAKKYAGPYRLTVTPEVTQTEAGKKVTVTVAVIAQLSGAKVPGVKVALAEAGKDGESGQVTTGPDGTAGWEFTADTKGTATVRATAANLPGSQLKILTPRDSRAQRMLLAGDTTTASAEAAVQVTAAPGGVTIHKKDPGGERLVGAAFQLTDPANGKVVAEGKTGADGTLAFDDLTPGTYRLRETDTGSRLHERVPDQDITITEGKTAAANPITVIDPFKQGELLVKKTDKATGKPLAGAVITINADTLDASGKHTRGKEIARLTTGKDGTAKLKLDVTLKNGTSYWASETTAPDGYRADAAPQRFTARPGAQVAVTLADSKSPTSPPATTPPPAAPHQPATPTAQLAHTGSANTTWLIGAVGVLVAAGGGAVWAGSRRRRQAKTPDSQ</sequence>
<feature type="domain" description="SpaA-like prealbumin fold" evidence="7">
    <location>
        <begin position="401"/>
        <end position="498"/>
    </location>
</feature>
<evidence type="ECO:0000313" key="8">
    <source>
        <dbReference type="EMBL" id="MDF3303043.1"/>
    </source>
</evidence>
<dbReference type="InterPro" id="IPR041033">
    <property type="entry name" value="SpaA_PFL_dom_1"/>
</dbReference>
<feature type="signal peptide" evidence="6">
    <location>
        <begin position="1"/>
        <end position="32"/>
    </location>
</feature>
<gene>
    <name evidence="8" type="ORF">P3H78_31415</name>
</gene>
<keyword evidence="9" id="KW-1185">Reference proteome</keyword>
<organism evidence="8 9">
    <name type="scientific">Streptomyces tropicalis</name>
    <dbReference type="NCBI Taxonomy" id="3034234"/>
    <lineage>
        <taxon>Bacteria</taxon>
        <taxon>Bacillati</taxon>
        <taxon>Actinomycetota</taxon>
        <taxon>Actinomycetes</taxon>
        <taxon>Kitasatosporales</taxon>
        <taxon>Streptomycetaceae</taxon>
        <taxon>Streptomyces</taxon>
    </lineage>
</organism>
<keyword evidence="5" id="KW-0472">Membrane</keyword>
<dbReference type="Proteomes" id="UP001221150">
    <property type="component" value="Unassembled WGS sequence"/>
</dbReference>
<feature type="domain" description="SpaA-like prealbumin fold" evidence="7">
    <location>
        <begin position="308"/>
        <end position="384"/>
    </location>
</feature>
<dbReference type="PANTHER" id="PTHR36108">
    <property type="entry name" value="COLOSSIN-B-RELATED"/>
    <property type="match status" value="1"/>
</dbReference>
<keyword evidence="5" id="KW-1133">Transmembrane helix</keyword>
<evidence type="ECO:0000256" key="2">
    <source>
        <dbReference type="ARBA" id="ARBA00022525"/>
    </source>
</evidence>
<evidence type="ECO:0000256" key="3">
    <source>
        <dbReference type="ARBA" id="ARBA00022729"/>
    </source>
</evidence>
<evidence type="ECO:0000256" key="6">
    <source>
        <dbReference type="SAM" id="SignalP"/>
    </source>
</evidence>
<evidence type="ECO:0000313" key="9">
    <source>
        <dbReference type="Proteomes" id="UP001221150"/>
    </source>
</evidence>
<name>A0ABT6AEG0_9ACTN</name>
<evidence type="ECO:0000256" key="1">
    <source>
        <dbReference type="ARBA" id="ARBA00007257"/>
    </source>
</evidence>
<dbReference type="SUPFAM" id="SSF49373">
    <property type="entry name" value="Invasin/intimin cell-adhesion fragments"/>
    <property type="match status" value="1"/>
</dbReference>
<dbReference type="InterPro" id="IPR013783">
    <property type="entry name" value="Ig-like_fold"/>
</dbReference>
<dbReference type="EMBL" id="JARJBB010000037">
    <property type="protein sequence ID" value="MDF3303043.1"/>
    <property type="molecule type" value="Genomic_DNA"/>
</dbReference>
<dbReference type="Gene3D" id="2.60.40.10">
    <property type="entry name" value="Immunoglobulins"/>
    <property type="match status" value="3"/>
</dbReference>
<comment type="similarity">
    <text evidence="1">Belongs to the serine-aspartate repeat-containing protein (SDr) family.</text>
</comment>
<feature type="chain" id="PRO_5045646558" evidence="6">
    <location>
        <begin position="33"/>
        <end position="567"/>
    </location>
</feature>
<comment type="caution">
    <text evidence="8">The sequence shown here is derived from an EMBL/GenBank/DDBJ whole genome shotgun (WGS) entry which is preliminary data.</text>
</comment>
<proteinExistence type="inferred from homology"/>
<protein>
    <submittedName>
        <fullName evidence="8">SpaA isopeptide-forming pilin-related protein</fullName>
    </submittedName>
</protein>
<reference evidence="8 9" key="1">
    <citation type="submission" date="2023-03" db="EMBL/GenBank/DDBJ databases">
        <title>Draft genome sequence of Streptomyces sp. K1PA1 isolated from peat swamp forest in Thailand.</title>
        <authorList>
            <person name="Klaysubun C."/>
            <person name="Duangmal K."/>
        </authorList>
    </citation>
    <scope>NUCLEOTIDE SEQUENCE [LARGE SCALE GENOMIC DNA]</scope>
    <source>
        <strain evidence="8 9">K1PA1</strain>
    </source>
</reference>
<feature type="transmembrane region" description="Helical" evidence="5">
    <location>
        <begin position="535"/>
        <end position="554"/>
    </location>
</feature>
<keyword evidence="5" id="KW-0812">Transmembrane</keyword>
<dbReference type="Pfam" id="PF17802">
    <property type="entry name" value="SpaA"/>
    <property type="match status" value="2"/>
</dbReference>
<keyword evidence="2" id="KW-0964">Secreted</keyword>
<feature type="region of interest" description="Disordered" evidence="4">
    <location>
        <begin position="497"/>
        <end position="526"/>
    </location>
</feature>
<evidence type="ECO:0000256" key="5">
    <source>
        <dbReference type="SAM" id="Phobius"/>
    </source>
</evidence>